<name>A0ABU3S1H9_9HYPH</name>
<feature type="transmembrane region" description="Helical" evidence="1">
    <location>
        <begin position="43"/>
        <end position="61"/>
    </location>
</feature>
<reference evidence="2 3" key="1">
    <citation type="submission" date="2023-09" db="EMBL/GenBank/DDBJ databases">
        <title>Whole genome shotgun sequencing (WGS) of Bosea sp. ZW T0_25, isolated from stored onions (Allium cepa).</title>
        <authorList>
            <person name="Stoll D.A."/>
            <person name="Huch M."/>
        </authorList>
    </citation>
    <scope>NUCLEOTIDE SEQUENCE [LARGE SCALE GENOMIC DNA]</scope>
    <source>
        <strain evidence="2 3">ZW T0_25</strain>
    </source>
</reference>
<evidence type="ECO:0000313" key="2">
    <source>
        <dbReference type="EMBL" id="MDU0338645.1"/>
    </source>
</evidence>
<dbReference type="RefSeq" id="WP_316016588.1">
    <property type="nucleotide sequence ID" value="NZ_JAWDID010000002.1"/>
</dbReference>
<evidence type="ECO:0000256" key="1">
    <source>
        <dbReference type="SAM" id="Phobius"/>
    </source>
</evidence>
<keyword evidence="1" id="KW-0812">Transmembrane</keyword>
<keyword evidence="1" id="KW-1133">Transmembrane helix</keyword>
<comment type="caution">
    <text evidence="2">The sequence shown here is derived from an EMBL/GenBank/DDBJ whole genome shotgun (WGS) entry which is preliminary data.</text>
</comment>
<dbReference type="InterPro" id="IPR025333">
    <property type="entry name" value="DUF4239"/>
</dbReference>
<proteinExistence type="predicted"/>
<dbReference type="Proteomes" id="UP001254257">
    <property type="component" value="Unassembled WGS sequence"/>
</dbReference>
<protein>
    <submittedName>
        <fullName evidence="2">DUF4239 domain-containing protein</fullName>
    </submittedName>
</protein>
<feature type="transmembrane region" description="Helical" evidence="1">
    <location>
        <begin position="171"/>
        <end position="194"/>
    </location>
</feature>
<dbReference type="Pfam" id="PF14023">
    <property type="entry name" value="Bestrophin-like"/>
    <property type="match status" value="1"/>
</dbReference>
<sequence length="248" mass="26971">MTPFLVGAVAFLFIFGAAAGGMLLRARLPDHHLSPDSRELIKLATAIIGTLSAIALGLLIASAKRSFDEAASELRTSAAHVVLLDRTMAQYGPETAALRETLRKSLQARLSELRDQREGLLHEGLDVESIQNGLRRLVPANDGQRWLQTRALQLSSQISEMRWQRPETETGGFPGIFIIILVLWLALLFASFGLLAPGNATVVVTLFASALSVTAALVLIIDMDHPYLGFIRVSDLPLQLALERLGRA</sequence>
<evidence type="ECO:0000313" key="3">
    <source>
        <dbReference type="Proteomes" id="UP001254257"/>
    </source>
</evidence>
<gene>
    <name evidence="2" type="ORF">RKE40_02060</name>
</gene>
<keyword evidence="3" id="KW-1185">Reference proteome</keyword>
<accession>A0ABU3S1H9</accession>
<dbReference type="EMBL" id="JAWDID010000002">
    <property type="protein sequence ID" value="MDU0338645.1"/>
    <property type="molecule type" value="Genomic_DNA"/>
</dbReference>
<feature type="transmembrane region" description="Helical" evidence="1">
    <location>
        <begin position="200"/>
        <end position="221"/>
    </location>
</feature>
<organism evidence="2 3">
    <name type="scientific">Bosea rubneri</name>
    <dbReference type="NCBI Taxonomy" id="3075434"/>
    <lineage>
        <taxon>Bacteria</taxon>
        <taxon>Pseudomonadati</taxon>
        <taxon>Pseudomonadota</taxon>
        <taxon>Alphaproteobacteria</taxon>
        <taxon>Hyphomicrobiales</taxon>
        <taxon>Boseaceae</taxon>
        <taxon>Bosea</taxon>
    </lineage>
</organism>
<keyword evidence="1" id="KW-0472">Membrane</keyword>